<keyword evidence="6" id="KW-0013">ADP-ribosylation</keyword>
<evidence type="ECO:0000256" key="8">
    <source>
        <dbReference type="ARBA" id="ARBA00022989"/>
    </source>
</evidence>
<dbReference type="GO" id="GO:0006986">
    <property type="term" value="P:response to unfolded protein"/>
    <property type="evidence" value="ECO:0007669"/>
    <property type="project" value="UniProtKB-KW"/>
</dbReference>
<keyword evidence="8 16" id="KW-1133">Transmembrane helix</keyword>
<dbReference type="Gene3D" id="3.90.228.10">
    <property type="match status" value="1"/>
</dbReference>
<keyword evidence="4 16" id="KW-0812">Transmembrane</keyword>
<feature type="transmembrane region" description="Helical" evidence="16">
    <location>
        <begin position="296"/>
        <end position="314"/>
    </location>
</feature>
<name>A0A210QZR0_MIZYE</name>
<evidence type="ECO:0000256" key="7">
    <source>
        <dbReference type="ARBA" id="ARBA00022824"/>
    </source>
</evidence>
<comment type="function">
    <text evidence="13">Intracellular mono-ADP-ribosyltransferase that plays a role in different processes, such as protein translation and unfolded protein response (UPR), through the mono-ADP-ribosylation of proteins involved in those processes. Acts as an inhibitor of protein translation by catalyzing mono-ADP-ribosylation of ribosomal subunits, such as RPL14 and RPS6, thereby inhibiting polysome assembly and mRNA loading. Mono-ADP-ribosylation of ribosomal subunits is promoted by NMNAT2. Involved in the unfolded protein response (UPR) by ADP-ribosylating and activating EIF2AK3 and ERN1, two important UPR effectors. May also mediate mono-ADP-ribosylation of karyopherin KPNB1 a nuclear import factor. May not modify proteins on arginine or cysteine residues compared to other mono-ADP-ribosyltransferases.</text>
</comment>
<evidence type="ECO:0000256" key="12">
    <source>
        <dbReference type="ARBA" id="ARBA00024347"/>
    </source>
</evidence>
<gene>
    <name evidence="18" type="ORF">KP79_PYT15186</name>
</gene>
<comment type="similarity">
    <text evidence="12">Belongs to the ARTD/PARP family.</text>
</comment>
<dbReference type="PROSITE" id="PS51059">
    <property type="entry name" value="PARP_CATALYTIC"/>
    <property type="match status" value="1"/>
</dbReference>
<dbReference type="Pfam" id="PF18084">
    <property type="entry name" value="ARTD15_N"/>
    <property type="match status" value="1"/>
</dbReference>
<evidence type="ECO:0000259" key="17">
    <source>
        <dbReference type="PROSITE" id="PS51059"/>
    </source>
</evidence>
<evidence type="ECO:0000256" key="13">
    <source>
        <dbReference type="ARBA" id="ARBA00056446"/>
    </source>
</evidence>
<dbReference type="Pfam" id="PF00644">
    <property type="entry name" value="PARP"/>
    <property type="match status" value="1"/>
</dbReference>
<evidence type="ECO:0000256" key="1">
    <source>
        <dbReference type="ARBA" id="ARBA00004163"/>
    </source>
</evidence>
<evidence type="ECO:0000256" key="5">
    <source>
        <dbReference type="ARBA" id="ARBA00022695"/>
    </source>
</evidence>
<dbReference type="InterPro" id="IPR012317">
    <property type="entry name" value="Poly(ADP-ribose)pol_cat_dom"/>
</dbReference>
<evidence type="ECO:0000256" key="16">
    <source>
        <dbReference type="SAM" id="Phobius"/>
    </source>
</evidence>
<keyword evidence="3 15" id="KW-0808">Transferase</keyword>
<evidence type="ECO:0000313" key="18">
    <source>
        <dbReference type="EMBL" id="OWF54131.1"/>
    </source>
</evidence>
<dbReference type="PANTHER" id="PTHR21328">
    <property type="entry name" value="POLY ADP-RIBOSE POLYMERASE FAMILY, MEMBER PARP"/>
    <property type="match status" value="1"/>
</dbReference>
<keyword evidence="9 15" id="KW-0520">NAD</keyword>
<evidence type="ECO:0000256" key="15">
    <source>
        <dbReference type="RuleBase" id="RU362114"/>
    </source>
</evidence>
<protein>
    <recommendedName>
        <fullName evidence="15">Poly [ADP-ribose] polymerase</fullName>
        <shortName evidence="15">PARP</shortName>
        <ecNumber evidence="15">2.4.2.-</ecNumber>
    </recommendedName>
</protein>
<evidence type="ECO:0000256" key="4">
    <source>
        <dbReference type="ARBA" id="ARBA00022692"/>
    </source>
</evidence>
<keyword evidence="11" id="KW-0834">Unfolded protein response</keyword>
<dbReference type="InterPro" id="IPR051838">
    <property type="entry name" value="ARTD_PARP"/>
</dbReference>
<keyword evidence="7" id="KW-0256">Endoplasmic reticulum</keyword>
<comment type="caution">
    <text evidence="18">The sequence shown here is derived from an EMBL/GenBank/DDBJ whole genome shotgun (WGS) entry which is preliminary data.</text>
</comment>
<evidence type="ECO:0000313" key="19">
    <source>
        <dbReference type="Proteomes" id="UP000242188"/>
    </source>
</evidence>
<dbReference type="InterPro" id="IPR041400">
    <property type="entry name" value="PARP16_N"/>
</dbReference>
<evidence type="ECO:0000256" key="3">
    <source>
        <dbReference type="ARBA" id="ARBA00022679"/>
    </source>
</evidence>
<evidence type="ECO:0000256" key="10">
    <source>
        <dbReference type="ARBA" id="ARBA00023136"/>
    </source>
</evidence>
<proteinExistence type="inferred from homology"/>
<sequence length="329" mass="37831">MTSRTSLRQQITEDQFATDIVLSFFVAALKSYKFDSLLKPFPPLFSKEDGEKDMKSLEKTVEEIPALRHLAANGIHTGECALGLLQWVLDRGSFSIKTVKSSQFEEIKKQTGDTSPATNPDFVFEVIRSEADDAKFEETRRQRKTMFAYHGSRLENFHSILHNGLASHMNKISVFGEGTYLSSELSVCLLYSPMGLGWEKSCIGHKLSCVAVCEIIDDASVKCQVKEDGNNEQTNKKRAYAANSEGGDVPEKYYIVQNNDMLRIKYLLVYVEKASQQKRETQSRRWHNTWLFQHRFVLMIVLYVLLLALVALYNSRIFQSYLRKFWKYK</sequence>
<evidence type="ECO:0000256" key="14">
    <source>
        <dbReference type="ARBA" id="ARBA00062100"/>
    </source>
</evidence>
<evidence type="ECO:0000256" key="11">
    <source>
        <dbReference type="ARBA" id="ARBA00023230"/>
    </source>
</evidence>
<keyword evidence="10 16" id="KW-0472">Membrane</keyword>
<comment type="subunit">
    <text evidence="14">Interacts with KPNB1.</text>
</comment>
<keyword evidence="5" id="KW-0548">Nucleotidyltransferase</keyword>
<comment type="subcellular location">
    <subcellularLocation>
        <location evidence="1">Endoplasmic reticulum membrane</location>
        <topology evidence="1">Single-pass type IV membrane protein</topology>
    </subcellularLocation>
</comment>
<dbReference type="GO" id="GO:0016779">
    <property type="term" value="F:nucleotidyltransferase activity"/>
    <property type="evidence" value="ECO:0007669"/>
    <property type="project" value="UniProtKB-KW"/>
</dbReference>
<feature type="domain" description="PARP catalytic" evidence="17">
    <location>
        <begin position="83"/>
        <end position="279"/>
    </location>
</feature>
<organism evidence="18 19">
    <name type="scientific">Mizuhopecten yessoensis</name>
    <name type="common">Japanese scallop</name>
    <name type="synonym">Patinopecten yessoensis</name>
    <dbReference type="NCBI Taxonomy" id="6573"/>
    <lineage>
        <taxon>Eukaryota</taxon>
        <taxon>Metazoa</taxon>
        <taxon>Spiralia</taxon>
        <taxon>Lophotrochozoa</taxon>
        <taxon>Mollusca</taxon>
        <taxon>Bivalvia</taxon>
        <taxon>Autobranchia</taxon>
        <taxon>Pteriomorphia</taxon>
        <taxon>Pectinida</taxon>
        <taxon>Pectinoidea</taxon>
        <taxon>Pectinidae</taxon>
        <taxon>Mizuhopecten</taxon>
    </lineage>
</organism>
<reference evidence="18 19" key="1">
    <citation type="journal article" date="2017" name="Nat. Ecol. Evol.">
        <title>Scallop genome provides insights into evolution of bilaterian karyotype and development.</title>
        <authorList>
            <person name="Wang S."/>
            <person name="Zhang J."/>
            <person name="Jiao W."/>
            <person name="Li J."/>
            <person name="Xun X."/>
            <person name="Sun Y."/>
            <person name="Guo X."/>
            <person name="Huan P."/>
            <person name="Dong B."/>
            <person name="Zhang L."/>
            <person name="Hu X."/>
            <person name="Sun X."/>
            <person name="Wang J."/>
            <person name="Zhao C."/>
            <person name="Wang Y."/>
            <person name="Wang D."/>
            <person name="Huang X."/>
            <person name="Wang R."/>
            <person name="Lv J."/>
            <person name="Li Y."/>
            <person name="Zhang Z."/>
            <person name="Liu B."/>
            <person name="Lu W."/>
            <person name="Hui Y."/>
            <person name="Liang J."/>
            <person name="Zhou Z."/>
            <person name="Hou R."/>
            <person name="Li X."/>
            <person name="Liu Y."/>
            <person name="Li H."/>
            <person name="Ning X."/>
            <person name="Lin Y."/>
            <person name="Zhao L."/>
            <person name="Xing Q."/>
            <person name="Dou J."/>
            <person name="Li Y."/>
            <person name="Mao J."/>
            <person name="Guo H."/>
            <person name="Dou H."/>
            <person name="Li T."/>
            <person name="Mu C."/>
            <person name="Jiang W."/>
            <person name="Fu Q."/>
            <person name="Fu X."/>
            <person name="Miao Y."/>
            <person name="Liu J."/>
            <person name="Yu Q."/>
            <person name="Li R."/>
            <person name="Liao H."/>
            <person name="Li X."/>
            <person name="Kong Y."/>
            <person name="Jiang Z."/>
            <person name="Chourrout D."/>
            <person name="Li R."/>
            <person name="Bao Z."/>
        </authorList>
    </citation>
    <scope>NUCLEOTIDE SEQUENCE [LARGE SCALE GENOMIC DNA]</scope>
    <source>
        <strain evidence="18 19">PY_sf001</strain>
    </source>
</reference>
<accession>A0A210QZR0</accession>
<dbReference type="GO" id="GO:0003950">
    <property type="term" value="F:NAD+ poly-ADP-ribosyltransferase activity"/>
    <property type="evidence" value="ECO:0007669"/>
    <property type="project" value="UniProtKB-UniRule"/>
</dbReference>
<dbReference type="SUPFAM" id="SSF56399">
    <property type="entry name" value="ADP-ribosylation"/>
    <property type="match status" value="1"/>
</dbReference>
<dbReference type="Proteomes" id="UP000242188">
    <property type="component" value="Unassembled WGS sequence"/>
</dbReference>
<dbReference type="EC" id="2.4.2.-" evidence="15"/>
<dbReference type="AlphaFoldDB" id="A0A210QZR0"/>
<dbReference type="OrthoDB" id="19501at2759"/>
<evidence type="ECO:0000256" key="9">
    <source>
        <dbReference type="ARBA" id="ARBA00023027"/>
    </source>
</evidence>
<dbReference type="FunFam" id="3.90.228.10:FF:000005">
    <property type="entry name" value="Poly [ADP-ribose] polymerase"/>
    <property type="match status" value="1"/>
</dbReference>
<dbReference type="STRING" id="6573.A0A210QZR0"/>
<dbReference type="GO" id="GO:0005789">
    <property type="term" value="C:endoplasmic reticulum membrane"/>
    <property type="evidence" value="ECO:0007669"/>
    <property type="project" value="UniProtKB-SubCell"/>
</dbReference>
<evidence type="ECO:0000256" key="2">
    <source>
        <dbReference type="ARBA" id="ARBA00022676"/>
    </source>
</evidence>
<dbReference type="EMBL" id="NEDP02001165">
    <property type="protein sequence ID" value="OWF54131.1"/>
    <property type="molecule type" value="Genomic_DNA"/>
</dbReference>
<evidence type="ECO:0000256" key="6">
    <source>
        <dbReference type="ARBA" id="ARBA00022765"/>
    </source>
</evidence>
<keyword evidence="2 15" id="KW-0328">Glycosyltransferase</keyword>
<keyword evidence="19" id="KW-1185">Reference proteome</keyword>